<keyword evidence="5" id="KW-1185">Reference proteome</keyword>
<dbReference type="Proteomes" id="UP000217816">
    <property type="component" value="Segment"/>
</dbReference>
<evidence type="ECO:0000313" key="3">
    <source>
        <dbReference type="EMBL" id="AOV59581.1"/>
    </source>
</evidence>
<proteinExistence type="predicted"/>
<evidence type="ECO:0000313" key="2">
    <source>
        <dbReference type="EMBL" id="AOV59343.1"/>
    </source>
</evidence>
<dbReference type="Proteomes" id="UP000241987">
    <property type="component" value="Segment"/>
</dbReference>
<accession>A0A1D8KL29</accession>
<evidence type="ECO:0000313" key="6">
    <source>
        <dbReference type="Proteomes" id="UP000240822"/>
    </source>
</evidence>
<dbReference type="KEGG" id="vg:30305823"/>
<organism evidence="2 7">
    <name type="scientific">Synechococcus phage S-CAM4</name>
    <dbReference type="NCBI Taxonomy" id="1883367"/>
    <lineage>
        <taxon>Viruses</taxon>
        <taxon>Duplodnaviria</taxon>
        <taxon>Heunggongvirae</taxon>
        <taxon>Uroviricota</taxon>
        <taxon>Caudoviricetes</taxon>
        <taxon>Pantevenvirales</taxon>
        <taxon>Kyanoviridae</taxon>
        <taxon>Potamoivirus</taxon>
        <taxon>Potamoivirus cam4</taxon>
    </lineage>
</organism>
<name>A0A1D8KL29_9CAUD</name>
<sequence>MYTTTNNAPATASSTHIITDHTGSVTLSRGRNNKFIF</sequence>
<reference evidence="5 6" key="1">
    <citation type="journal article" date="2016" name="Virology">
        <title>The genomic content and context of auxiliary metabolic genes in marine cyanomyoviruses.</title>
        <authorList>
            <person name="Crummett L.T."/>
            <person name="Puxty R.J."/>
            <person name="Weihe C."/>
            <person name="Marston M.F."/>
            <person name="Martiny J.B."/>
        </authorList>
    </citation>
    <scope>NUCLEOTIDE SEQUENCE [LARGE SCALE GENOMIC DNA]</scope>
    <source>
        <strain evidence="2">0309CC44</strain>
        <strain evidence="3">0809SB33</strain>
        <strain evidence="4">1010NB23</strain>
    </source>
</reference>
<feature type="compositionally biased region" description="Low complexity" evidence="1">
    <location>
        <begin position="1"/>
        <end position="15"/>
    </location>
</feature>
<gene>
    <name evidence="2" type="ORF">C440309_120</name>
    <name evidence="4" type="ORF">N231010_120</name>
    <name evidence="3" type="ORF">S330809_120</name>
</gene>
<dbReference type="EMBL" id="KU686202">
    <property type="protein sequence ID" value="AOV59819.1"/>
    <property type="molecule type" value="Genomic_DNA"/>
</dbReference>
<evidence type="ECO:0000313" key="4">
    <source>
        <dbReference type="EMBL" id="AOV59819.1"/>
    </source>
</evidence>
<evidence type="ECO:0000313" key="7">
    <source>
        <dbReference type="Proteomes" id="UP000241987"/>
    </source>
</evidence>
<dbReference type="RefSeq" id="YP_009320553.1">
    <property type="nucleotide sequence ID" value="NC_031900.1"/>
</dbReference>
<feature type="region of interest" description="Disordered" evidence="1">
    <location>
        <begin position="1"/>
        <end position="22"/>
    </location>
</feature>
<protein>
    <submittedName>
        <fullName evidence="2">Uncharacterized protein</fullName>
    </submittedName>
</protein>
<dbReference type="GeneID" id="30305823"/>
<evidence type="ECO:0000313" key="5">
    <source>
        <dbReference type="Proteomes" id="UP000217816"/>
    </source>
</evidence>
<evidence type="ECO:0000256" key="1">
    <source>
        <dbReference type="SAM" id="MobiDB-lite"/>
    </source>
</evidence>
<dbReference type="EMBL" id="KU686201">
    <property type="protein sequence ID" value="AOV59581.1"/>
    <property type="molecule type" value="Genomic_DNA"/>
</dbReference>
<dbReference type="EMBL" id="KU686200">
    <property type="protein sequence ID" value="AOV59343.1"/>
    <property type="molecule type" value="Genomic_DNA"/>
</dbReference>
<dbReference type="Proteomes" id="UP000240822">
    <property type="component" value="Segment"/>
</dbReference>